<comment type="similarity">
    <text evidence="9">Belongs to the adenylate kinase family. UMP-CMP kinase subfamily.</text>
</comment>
<feature type="binding site" evidence="9">
    <location>
        <position position="185"/>
    </location>
    <ligand>
        <name>a ribonucleoside 5'-phosphate</name>
        <dbReference type="ChEBI" id="CHEBI:58043"/>
    </ligand>
</feature>
<evidence type="ECO:0000256" key="7">
    <source>
        <dbReference type="ARBA" id="ARBA00023242"/>
    </source>
</evidence>
<dbReference type="HAMAP" id="MF_00235">
    <property type="entry name" value="Adenylate_kinase_Adk"/>
    <property type="match status" value="1"/>
</dbReference>
<dbReference type="GO" id="GO:0006207">
    <property type="term" value="P:'de novo' pyrimidine nucleobase biosynthetic process"/>
    <property type="evidence" value="ECO:0007669"/>
    <property type="project" value="InterPro"/>
</dbReference>
<dbReference type="CDD" id="cd01428">
    <property type="entry name" value="ADK"/>
    <property type="match status" value="1"/>
</dbReference>
<keyword evidence="1 9" id="KW-0963">Cytoplasm</keyword>
<dbReference type="PRINTS" id="PR00094">
    <property type="entry name" value="ADENYLTKNASE"/>
</dbReference>
<keyword evidence="11" id="KW-1133">Transmembrane helix</keyword>
<keyword evidence="7 9" id="KW-0539">Nucleus</keyword>
<dbReference type="NCBIfam" id="TIGR01359">
    <property type="entry name" value="UMP_CMP_kin_fam"/>
    <property type="match status" value="1"/>
</dbReference>
<dbReference type="PANTHER" id="PTHR23359">
    <property type="entry name" value="NUCLEOTIDE KINASE"/>
    <property type="match status" value="1"/>
</dbReference>
<evidence type="ECO:0000313" key="13">
    <source>
        <dbReference type="Proteomes" id="UP000262825"/>
    </source>
</evidence>
<feature type="compositionally biased region" description="Low complexity" evidence="10">
    <location>
        <begin position="26"/>
        <end position="38"/>
    </location>
</feature>
<proteinExistence type="inferred from homology"/>
<feature type="region of interest" description="NMPbind" evidence="9">
    <location>
        <begin position="119"/>
        <end position="149"/>
    </location>
</feature>
<feature type="binding site" evidence="9">
    <location>
        <begin position="147"/>
        <end position="149"/>
    </location>
    <ligand>
        <name>a ribonucleoside 5'-phosphate</name>
        <dbReference type="ChEBI" id="CHEBI:58043"/>
    </ligand>
</feature>
<feature type="binding site" evidence="9">
    <location>
        <position position="216"/>
    </location>
    <ligand>
        <name>ATP</name>
        <dbReference type="ChEBI" id="CHEBI:30616"/>
    </ligand>
</feature>
<evidence type="ECO:0000256" key="3">
    <source>
        <dbReference type="ARBA" id="ARBA00022741"/>
    </source>
</evidence>
<dbReference type="InterPro" id="IPR027417">
    <property type="entry name" value="P-loop_NTPase"/>
</dbReference>
<feature type="binding site" evidence="9">
    <location>
        <begin position="178"/>
        <end position="181"/>
    </location>
    <ligand>
        <name>a ribonucleoside 5'-phosphate</name>
        <dbReference type="ChEBI" id="CHEBI:58043"/>
    </ligand>
</feature>
<keyword evidence="5 9" id="KW-0067">ATP-binding</keyword>
<dbReference type="GO" id="GO:0006221">
    <property type="term" value="P:pyrimidine nucleotide biosynthetic process"/>
    <property type="evidence" value="ECO:0007669"/>
    <property type="project" value="UniProtKB-UniRule"/>
</dbReference>
<evidence type="ECO:0000256" key="10">
    <source>
        <dbReference type="SAM" id="MobiDB-lite"/>
    </source>
</evidence>
<feature type="region of interest" description="LID" evidence="9">
    <location>
        <begin position="215"/>
        <end position="225"/>
    </location>
</feature>
<comment type="catalytic activity">
    <reaction evidence="8 9">
        <text>UMP + ATP = UDP + ADP</text>
        <dbReference type="Rhea" id="RHEA:24400"/>
        <dbReference type="ChEBI" id="CHEBI:30616"/>
        <dbReference type="ChEBI" id="CHEBI:57865"/>
        <dbReference type="ChEBI" id="CHEBI:58223"/>
        <dbReference type="ChEBI" id="CHEBI:456216"/>
        <dbReference type="EC" id="2.7.4.14"/>
    </reaction>
</comment>
<evidence type="ECO:0000256" key="11">
    <source>
        <dbReference type="SAM" id="Phobius"/>
    </source>
</evidence>
<keyword evidence="13" id="KW-1185">Reference proteome</keyword>
<dbReference type="Pfam" id="PF00406">
    <property type="entry name" value="ADK"/>
    <property type="match status" value="1"/>
</dbReference>
<evidence type="ECO:0000256" key="5">
    <source>
        <dbReference type="ARBA" id="ARBA00022840"/>
    </source>
</evidence>
<dbReference type="VEuPathDB" id="FungiDB:SCODWIG_00483"/>
<dbReference type="EMBL" id="UFAJ01000040">
    <property type="protein sequence ID" value="SSD58722.1"/>
    <property type="molecule type" value="Genomic_DNA"/>
</dbReference>
<feature type="binding site" evidence="9">
    <location>
        <position position="125"/>
    </location>
    <ligand>
        <name>a ribonucleoside 5'-phosphate</name>
        <dbReference type="ChEBI" id="CHEBI:58043"/>
    </ligand>
</feature>
<evidence type="ECO:0000256" key="8">
    <source>
        <dbReference type="ARBA" id="ARBA00048116"/>
    </source>
</evidence>
<keyword evidence="11" id="KW-0812">Transmembrane</keyword>
<evidence type="ECO:0000256" key="1">
    <source>
        <dbReference type="ARBA" id="ARBA00022490"/>
    </source>
</evidence>
<comment type="domain">
    <text evidence="9">Consists of three domains, a large central CORE domain and two small peripheral domains, NMPbind and LID, which undergo movements during catalysis. The LID domain closes over the site of phosphoryl transfer upon ATP binding. Assembling and dissambling the active center during each catalytic cycle provides an effective means to prevent ATP hydrolysis.</text>
</comment>
<evidence type="ECO:0000256" key="9">
    <source>
        <dbReference type="HAMAP-Rule" id="MF_03172"/>
    </source>
</evidence>
<dbReference type="InterPro" id="IPR033690">
    <property type="entry name" value="Adenylat_kinase_CS"/>
</dbReference>
<gene>
    <name evidence="9" type="primary">URA6</name>
    <name evidence="12" type="ORF">SCODWIG_00483</name>
</gene>
<protein>
    <recommendedName>
        <fullName evidence="9">Uridylate kinase</fullName>
        <shortName evidence="9">UK</shortName>
        <ecNumber evidence="9">2.7.4.14</ecNumber>
    </recommendedName>
    <alternativeName>
        <fullName evidence="9">ATP:UMP phosphotransferase</fullName>
    </alternativeName>
    <alternativeName>
        <fullName evidence="9">Deoxycytidylate kinase</fullName>
        <shortName evidence="9">CK</shortName>
        <shortName evidence="9">dCMP kinase</shortName>
    </alternativeName>
    <alternativeName>
        <fullName evidence="9">Uridine monophosphate kinase</fullName>
        <shortName evidence="9">UMP kinase</shortName>
        <shortName evidence="9">UMPK</shortName>
    </alternativeName>
</protein>
<comment type="subcellular location">
    <subcellularLocation>
        <location evidence="9">Cytoplasm</location>
    </subcellularLocation>
    <subcellularLocation>
        <location evidence="9">Nucleus</location>
    </subcellularLocation>
    <text evidence="9">Predominantly cytoplasmic.</text>
</comment>
<feature type="transmembrane region" description="Helical" evidence="11">
    <location>
        <begin position="46"/>
        <end position="64"/>
    </location>
</feature>
<feature type="binding site" evidence="9">
    <location>
        <position position="222"/>
    </location>
    <ligand>
        <name>a ribonucleoside 5'-phosphate</name>
        <dbReference type="ChEBI" id="CHEBI:58043"/>
    </ligand>
</feature>
<comment type="cofactor">
    <cofactor evidence="9">
        <name>Mg(2+)</name>
        <dbReference type="ChEBI" id="CHEBI:18420"/>
    </cofactor>
    <text evidence="9">Binds 1 Mg(2+) ion per monomer.</text>
</comment>
<evidence type="ECO:0000256" key="6">
    <source>
        <dbReference type="ARBA" id="ARBA00022975"/>
    </source>
</evidence>
<dbReference type="FunFam" id="3.40.50.300:FF:000315">
    <property type="entry name" value="Adenylate kinase 1"/>
    <property type="match status" value="1"/>
</dbReference>
<keyword evidence="2 9" id="KW-0808">Transferase</keyword>
<dbReference type="InterPro" id="IPR006266">
    <property type="entry name" value="UMP_CMP_kinase"/>
</dbReference>
<organism evidence="12 13">
    <name type="scientific">Saccharomycodes ludwigii</name>
    <dbReference type="NCBI Taxonomy" id="36035"/>
    <lineage>
        <taxon>Eukaryota</taxon>
        <taxon>Fungi</taxon>
        <taxon>Dikarya</taxon>
        <taxon>Ascomycota</taxon>
        <taxon>Saccharomycotina</taxon>
        <taxon>Saccharomycetes</taxon>
        <taxon>Saccharomycodales</taxon>
        <taxon>Saccharomycodaceae</taxon>
        <taxon>Saccharomycodes</taxon>
    </lineage>
</organism>
<dbReference type="EC" id="2.7.4.14" evidence="9"/>
<dbReference type="PROSITE" id="PS00113">
    <property type="entry name" value="ADENYLATE_KINASE"/>
    <property type="match status" value="1"/>
</dbReference>
<name>A0A376B270_9ASCO</name>
<dbReference type="HAMAP" id="MF_03172">
    <property type="entry name" value="Adenylate_kinase_UMP_CMP_kin"/>
    <property type="match status" value="1"/>
</dbReference>
<keyword evidence="3 9" id="KW-0547">Nucleotide-binding</keyword>
<dbReference type="Gene3D" id="3.40.50.300">
    <property type="entry name" value="P-loop containing nucleotide triphosphate hydrolases"/>
    <property type="match status" value="1"/>
</dbReference>
<dbReference type="InterPro" id="IPR000850">
    <property type="entry name" value="Adenylat/UMP-CMP_kin"/>
</dbReference>
<feature type="region of interest" description="Disordered" evidence="10">
    <location>
        <begin position="1"/>
        <end position="40"/>
    </location>
</feature>
<reference evidence="13" key="1">
    <citation type="submission" date="2018-06" db="EMBL/GenBank/DDBJ databases">
        <authorList>
            <person name="Guldener U."/>
        </authorList>
    </citation>
    <scope>NUCLEOTIDE SEQUENCE [LARGE SCALE GENOMIC DNA]</scope>
    <source>
        <strain evidence="13">UTAD17</strain>
    </source>
</reference>
<sequence>MFKSVANNNDKKIRKTFHNKNSNAIPNLSTNSNPNKNTSNKRKSKILLVLGLLAVGSSLFSISYQKSPPQAFLEEVDIMSKEESLPKNLNIIFVLGGPGVGKGTQCDKIVKDYGFVHLSAGDLLRAEQSRPNSEYGELIKNYIKEGLIVPQEVTIQLLKNAILENYNKSHQLNFLIDGFPRKMDQAITFEKTVHPCKFVLFFDCSEKVMLERLLKRSKTSGRDDDNMESIKKRFKTFVETSMPVIQYFEQQYKVVKINCEKSVEEVYKDVQNAIKDHE</sequence>
<feature type="binding site" evidence="9">
    <location>
        <begin position="99"/>
        <end position="104"/>
    </location>
    <ligand>
        <name>ATP</name>
        <dbReference type="ChEBI" id="CHEBI:30616"/>
    </ligand>
</feature>
<evidence type="ECO:0000313" key="12">
    <source>
        <dbReference type="EMBL" id="SSD58722.1"/>
    </source>
</evidence>
<evidence type="ECO:0000256" key="2">
    <source>
        <dbReference type="ARBA" id="ARBA00022679"/>
    </source>
</evidence>
<keyword evidence="4 9" id="KW-0418">Kinase</keyword>
<dbReference type="GO" id="GO:0005524">
    <property type="term" value="F:ATP binding"/>
    <property type="evidence" value="ECO:0007669"/>
    <property type="project" value="UniProtKB-KW"/>
</dbReference>
<dbReference type="AlphaFoldDB" id="A0A376B270"/>
<dbReference type="Proteomes" id="UP000262825">
    <property type="component" value="Unassembled WGS sequence"/>
</dbReference>
<feature type="binding site" evidence="9">
    <location>
        <position position="233"/>
    </location>
    <ligand>
        <name>a ribonucleoside 5'-phosphate</name>
        <dbReference type="ChEBI" id="CHEBI:58043"/>
    </ligand>
</feature>
<dbReference type="GO" id="GO:0005634">
    <property type="term" value="C:nucleus"/>
    <property type="evidence" value="ECO:0007669"/>
    <property type="project" value="UniProtKB-SubCell"/>
</dbReference>
<dbReference type="GO" id="GO:0005737">
    <property type="term" value="C:cytoplasm"/>
    <property type="evidence" value="ECO:0007669"/>
    <property type="project" value="UniProtKB-SubCell"/>
</dbReference>
<dbReference type="GO" id="GO:0033862">
    <property type="term" value="F:UMP kinase activity"/>
    <property type="evidence" value="ECO:0007669"/>
    <property type="project" value="RHEA"/>
</dbReference>
<dbReference type="InterPro" id="IPR057781">
    <property type="entry name" value="YKL023C-A-like"/>
</dbReference>
<comment type="subunit">
    <text evidence="9">Monomer.</text>
</comment>
<dbReference type="Pfam" id="PF23521">
    <property type="entry name" value="YKL023C-A"/>
    <property type="match status" value="1"/>
</dbReference>
<keyword evidence="6 9" id="KW-0665">Pyrimidine biosynthesis</keyword>
<evidence type="ECO:0000256" key="4">
    <source>
        <dbReference type="ARBA" id="ARBA00022777"/>
    </source>
</evidence>
<keyword evidence="11" id="KW-0472">Membrane</keyword>
<dbReference type="SUPFAM" id="SSF52540">
    <property type="entry name" value="P-loop containing nucleoside triphosphate hydrolases"/>
    <property type="match status" value="1"/>
</dbReference>
<accession>A0A376B270</accession>
<feature type="binding site" evidence="9">
    <location>
        <position position="261"/>
    </location>
    <ligand>
        <name>ATP</name>
        <dbReference type="ChEBI" id="CHEBI:30616"/>
    </ligand>
</feature>
<comment type="function">
    <text evidence="9">Catalyzes the phosphorylation of pyrimidine nucleoside monophosphates at the expense of ATP. Plays an important role in de novo pyrimidine nucleotide biosynthesis. Has preference for UMP and dUMP as phosphate acceptors, but can also use CMP, dCMP and AMP.</text>
</comment>